<name>A0A1I0TNN0_9NOCA</name>
<dbReference type="Proteomes" id="UP000182054">
    <property type="component" value="Unassembled WGS sequence"/>
</dbReference>
<dbReference type="AlphaFoldDB" id="A0A1I0TNN0"/>
<dbReference type="RefSeq" id="WP_139203923.1">
    <property type="nucleotide sequence ID" value="NZ_FOJN01000008.1"/>
</dbReference>
<dbReference type="GeneID" id="85486172"/>
<sequence length="365" mass="36142">MTPDMPTTDTPAPGRVLGLHVTDRAAVAVVLSSTTGEMVRVPVVTDGVLYLLPDGSSSLTRPDEPSPTVDVVDRFSDHLGDPAGVVSAHGAVLRAEDLLATVLLLLIDRALPDADIVAVAHPTTWSTEQTAALQDSLAFLSLSGVDLVPVMDAPAGTVDDHLAVALAAARTAAGLAPSPVPGVVESTDLAPESRRRRLPLVVGAAVATIAIAAAVAGAIVVTSDRTVSTAVPVIADANPASPTTTPRPGVSRSAGPFPTVPAGAAVSAVDVAATAPEVAAPASPPAASAPVPSPSVVLPVVPVGPPPGPTVDPAPSDSPAPEPDPVTEPGDTDPSETEPGESDEETPGDDESPSDSPSPAPPTAG</sequence>
<reference evidence="3 4" key="1">
    <citation type="submission" date="2016-10" db="EMBL/GenBank/DDBJ databases">
        <authorList>
            <person name="de Groot N.N."/>
        </authorList>
    </citation>
    <scope>NUCLEOTIDE SEQUENCE [LARGE SCALE GENOMIC DNA]</scope>
    <source>
        <strain evidence="3 4">DSM 44908</strain>
    </source>
</reference>
<accession>A0A1I0TNN0</accession>
<feature type="transmembrane region" description="Helical" evidence="2">
    <location>
        <begin position="198"/>
        <end position="221"/>
    </location>
</feature>
<evidence type="ECO:0000256" key="2">
    <source>
        <dbReference type="SAM" id="Phobius"/>
    </source>
</evidence>
<organism evidence="3 4">
    <name type="scientific">Rhodococcoides kroppenstedtii</name>
    <dbReference type="NCBI Taxonomy" id="293050"/>
    <lineage>
        <taxon>Bacteria</taxon>
        <taxon>Bacillati</taxon>
        <taxon>Actinomycetota</taxon>
        <taxon>Actinomycetes</taxon>
        <taxon>Mycobacteriales</taxon>
        <taxon>Nocardiaceae</taxon>
        <taxon>Rhodococcoides</taxon>
    </lineage>
</organism>
<evidence type="ECO:0000256" key="1">
    <source>
        <dbReference type="SAM" id="MobiDB-lite"/>
    </source>
</evidence>
<feature type="compositionally biased region" description="Pro residues" evidence="1">
    <location>
        <begin position="356"/>
        <end position="365"/>
    </location>
</feature>
<gene>
    <name evidence="3" type="ORF">SAMN05444374_10875</name>
</gene>
<protein>
    <submittedName>
        <fullName evidence="3">Uncharacterized protein</fullName>
    </submittedName>
</protein>
<feature type="region of interest" description="Disordered" evidence="1">
    <location>
        <begin position="302"/>
        <end position="365"/>
    </location>
</feature>
<feature type="region of interest" description="Disordered" evidence="1">
    <location>
        <begin position="236"/>
        <end position="256"/>
    </location>
</feature>
<dbReference type="OrthoDB" id="4485998at2"/>
<dbReference type="EMBL" id="FOJN01000008">
    <property type="protein sequence ID" value="SFA53389.1"/>
    <property type="molecule type" value="Genomic_DNA"/>
</dbReference>
<evidence type="ECO:0000313" key="3">
    <source>
        <dbReference type="EMBL" id="SFA53389.1"/>
    </source>
</evidence>
<evidence type="ECO:0000313" key="4">
    <source>
        <dbReference type="Proteomes" id="UP000182054"/>
    </source>
</evidence>
<keyword evidence="2" id="KW-1133">Transmembrane helix</keyword>
<feature type="compositionally biased region" description="Pro residues" evidence="1">
    <location>
        <begin position="302"/>
        <end position="326"/>
    </location>
</feature>
<feature type="compositionally biased region" description="Acidic residues" evidence="1">
    <location>
        <begin position="330"/>
        <end position="353"/>
    </location>
</feature>
<proteinExistence type="predicted"/>
<keyword evidence="2" id="KW-0812">Transmembrane</keyword>
<keyword evidence="2" id="KW-0472">Membrane</keyword>